<dbReference type="Pfam" id="PF21761">
    <property type="entry name" value="RedAm-like_C"/>
    <property type="match status" value="1"/>
</dbReference>
<dbReference type="Gene3D" id="1.10.1040.10">
    <property type="entry name" value="N-(1-d-carboxylethyl)-l-norvaline Dehydrogenase, domain 2"/>
    <property type="match status" value="1"/>
</dbReference>
<gene>
    <name evidence="2" type="ORF">ACFLIM_45515</name>
</gene>
<dbReference type="InterPro" id="IPR048666">
    <property type="entry name" value="RedAm-like_C"/>
</dbReference>
<dbReference type="InterPro" id="IPR013328">
    <property type="entry name" value="6PGD_dom2"/>
</dbReference>
<proteinExistence type="predicted"/>
<evidence type="ECO:0000313" key="3">
    <source>
        <dbReference type="Proteomes" id="UP001603978"/>
    </source>
</evidence>
<dbReference type="EMBL" id="JBICRM010000049">
    <property type="protein sequence ID" value="MFG1710450.1"/>
    <property type="molecule type" value="Genomic_DNA"/>
</dbReference>
<dbReference type="Proteomes" id="UP001603978">
    <property type="component" value="Unassembled WGS sequence"/>
</dbReference>
<protein>
    <recommendedName>
        <fullName evidence="1">NADPH-dependent reductive aminase-like C-terminal domain-containing protein</fullName>
    </recommendedName>
</protein>
<feature type="domain" description="NADPH-dependent reductive aminase-like C-terminal" evidence="1">
    <location>
        <begin position="43"/>
        <end position="130"/>
    </location>
</feature>
<reference evidence="2 3" key="1">
    <citation type="submission" date="2024-10" db="EMBL/GenBank/DDBJ databases">
        <authorList>
            <person name="Topkara A.R."/>
            <person name="Saygin H."/>
        </authorList>
    </citation>
    <scope>NUCLEOTIDE SEQUENCE [LARGE SCALE GENOMIC DNA]</scope>
    <source>
        <strain evidence="2 3">M3C6</strain>
    </source>
</reference>
<comment type="caution">
    <text evidence="2">The sequence shown here is derived from an EMBL/GenBank/DDBJ whole genome shotgun (WGS) entry which is preliminary data.</text>
</comment>
<evidence type="ECO:0000313" key="2">
    <source>
        <dbReference type="EMBL" id="MFG1710450.1"/>
    </source>
</evidence>
<evidence type="ECO:0000259" key="1">
    <source>
        <dbReference type="Pfam" id="PF21761"/>
    </source>
</evidence>
<keyword evidence="3" id="KW-1185">Reference proteome</keyword>
<sequence>MMTPPGIGAPDTVLLYGGSAELFAEHEQALRVLGGRTTHLSLDVGIPSLYDVALLGIMWGTFNSFMHPLALVGTENIAATEFLPFATGWLGGVTSFMSTYARQIDKGEYRAGDATLETQLPPIGHLVENSFLFLDTYTLPFWTEPYSGPQSGRLRARQGAWGNPQGREVGSADVRLRLARSGCAGLCRG</sequence>
<organism evidence="2 3">
    <name type="scientific">Nonomuraea marmarensis</name>
    <dbReference type="NCBI Taxonomy" id="3351344"/>
    <lineage>
        <taxon>Bacteria</taxon>
        <taxon>Bacillati</taxon>
        <taxon>Actinomycetota</taxon>
        <taxon>Actinomycetes</taxon>
        <taxon>Streptosporangiales</taxon>
        <taxon>Streptosporangiaceae</taxon>
        <taxon>Nonomuraea</taxon>
    </lineage>
</organism>
<accession>A0ABW7ASQ0</accession>
<name>A0ABW7ASQ0_9ACTN</name>
<dbReference type="RefSeq" id="WP_393176240.1">
    <property type="nucleotide sequence ID" value="NZ_JBICRM010000049.1"/>
</dbReference>